<dbReference type="STRING" id="1618356.UU93_C0030G0005"/>
<dbReference type="EMBL" id="LCCN01000030">
    <property type="protein sequence ID" value="KKS30829.1"/>
    <property type="molecule type" value="Genomic_DNA"/>
</dbReference>
<comment type="caution">
    <text evidence="1">The sequence shown here is derived from an EMBL/GenBank/DDBJ whole genome shotgun (WGS) entry which is preliminary data.</text>
</comment>
<reference evidence="1 2" key="1">
    <citation type="journal article" date="2015" name="Nature">
        <title>rRNA introns, odd ribosomes, and small enigmatic genomes across a large radiation of phyla.</title>
        <authorList>
            <person name="Brown C.T."/>
            <person name="Hug L.A."/>
            <person name="Thomas B.C."/>
            <person name="Sharon I."/>
            <person name="Castelle C.J."/>
            <person name="Singh A."/>
            <person name="Wilkins M.J."/>
            <person name="Williams K.H."/>
            <person name="Banfield J.F."/>
        </authorList>
    </citation>
    <scope>NUCLEOTIDE SEQUENCE [LARGE SCALE GENOMIC DNA]</scope>
</reference>
<protein>
    <submittedName>
        <fullName evidence="1">Uncharacterized protein</fullName>
    </submittedName>
</protein>
<evidence type="ECO:0000313" key="2">
    <source>
        <dbReference type="Proteomes" id="UP000034160"/>
    </source>
</evidence>
<organism evidence="1 2">
    <name type="scientific">Candidatus Amesbacteria bacterium GW2011_GWA2_42_12</name>
    <dbReference type="NCBI Taxonomy" id="1618356"/>
    <lineage>
        <taxon>Bacteria</taxon>
        <taxon>Candidatus Amesiibacteriota</taxon>
    </lineage>
</organism>
<sequence length="123" mass="14457">MILMLVSGIYECVLSDAVSRTAKQELVESKILKQFVSKDRIQEIDKDEFEKLINNGEIIGMYGSDWKEYLHKIREVRNWIHLAKARDTNLGDWLGLQTIDTLKNKLDEFRILSEAYFSKIYIQ</sequence>
<name>A0A0G0Y1Y4_9BACT</name>
<dbReference type="Proteomes" id="UP000034160">
    <property type="component" value="Unassembled WGS sequence"/>
</dbReference>
<dbReference type="AlphaFoldDB" id="A0A0G0Y1Y4"/>
<proteinExistence type="predicted"/>
<accession>A0A0G0Y1Y4</accession>
<gene>
    <name evidence="1" type="ORF">UU93_C0030G0005</name>
</gene>
<evidence type="ECO:0000313" key="1">
    <source>
        <dbReference type="EMBL" id="KKS30829.1"/>
    </source>
</evidence>